<dbReference type="InterPro" id="IPR017900">
    <property type="entry name" value="4Fe4S_Fe_S_CS"/>
</dbReference>
<evidence type="ECO:0000256" key="3">
    <source>
        <dbReference type="ARBA" id="ARBA00022737"/>
    </source>
</evidence>
<keyword evidence="2 6" id="KW-0479">Metal-binding</keyword>
<keyword evidence="1 6" id="KW-0004">4Fe-4S</keyword>
<dbReference type="eggNOG" id="COG0247">
    <property type="taxonomic scope" value="Bacteria"/>
</dbReference>
<dbReference type="PIRSF" id="PIRSF000139">
    <property type="entry name" value="Glc_ox_4Fe-4S"/>
    <property type="match status" value="1"/>
</dbReference>
<dbReference type="PANTHER" id="PTHR32479">
    <property type="entry name" value="GLYCOLATE OXIDASE IRON-SULFUR SUBUNIT"/>
    <property type="match status" value="1"/>
</dbReference>
<dbReference type="HOGENOM" id="CLU_023081_0_1_0"/>
<keyword evidence="6" id="KW-0249">Electron transport</keyword>
<organism evidence="8 9">
    <name type="scientific">Calditerrivibrio nitroreducens (strain DSM 19672 / NBRC 101217 / Yu37-1)</name>
    <dbReference type="NCBI Taxonomy" id="768670"/>
    <lineage>
        <taxon>Bacteria</taxon>
        <taxon>Pseudomonadati</taxon>
        <taxon>Deferribacterota</taxon>
        <taxon>Deferribacteres</taxon>
        <taxon>Deferribacterales</taxon>
        <taxon>Calditerrivibrionaceae</taxon>
    </lineage>
</organism>
<comment type="catalytic activity">
    <reaction evidence="6">
        <text>(R)-lactate + A = pyruvate + AH2</text>
        <dbReference type="Rhea" id="RHEA:15089"/>
        <dbReference type="ChEBI" id="CHEBI:13193"/>
        <dbReference type="ChEBI" id="CHEBI:15361"/>
        <dbReference type="ChEBI" id="CHEBI:16004"/>
        <dbReference type="ChEBI" id="CHEBI:17499"/>
    </reaction>
</comment>
<dbReference type="STRING" id="768670.Calni_1349"/>
<dbReference type="EC" id="1.1.99.14" evidence="6"/>
<keyword evidence="9" id="KW-1185">Reference proteome</keyword>
<dbReference type="InterPro" id="IPR004017">
    <property type="entry name" value="Cys_rich_dom"/>
</dbReference>
<dbReference type="SUPFAM" id="SSF46548">
    <property type="entry name" value="alpha-helical ferredoxin"/>
    <property type="match status" value="1"/>
</dbReference>
<dbReference type="EMBL" id="CP002347">
    <property type="protein sequence ID" value="ADR19257.1"/>
    <property type="molecule type" value="Genomic_DNA"/>
</dbReference>
<evidence type="ECO:0000313" key="8">
    <source>
        <dbReference type="EMBL" id="ADR19257.1"/>
    </source>
</evidence>
<dbReference type="GO" id="GO:0051539">
    <property type="term" value="F:4 iron, 4 sulfur cluster binding"/>
    <property type="evidence" value="ECO:0007669"/>
    <property type="project" value="UniProtKB-UniRule"/>
</dbReference>
<evidence type="ECO:0000256" key="2">
    <source>
        <dbReference type="ARBA" id="ARBA00022723"/>
    </source>
</evidence>
<reference evidence="8 9" key="2">
    <citation type="journal article" date="2011" name="Stand. Genomic Sci.">
        <title>Complete genome sequence of Calditerrivibrio nitroreducens type strain (Yu37-1).</title>
        <authorList>
            <person name="Pitluck S."/>
            <person name="Sikorski J."/>
            <person name="Zeytun A."/>
            <person name="Lapidus A."/>
            <person name="Nolan M."/>
            <person name="Lucas S."/>
            <person name="Hammon N."/>
            <person name="Deshpande S."/>
            <person name="Cheng J.F."/>
            <person name="Tapia R."/>
            <person name="Han C."/>
            <person name="Goodwin L."/>
            <person name="Liolios K."/>
            <person name="Pagani I."/>
            <person name="Ivanova N."/>
            <person name="Mavromatis K."/>
            <person name="Pati A."/>
            <person name="Chen A."/>
            <person name="Palaniappan K."/>
            <person name="Hauser L."/>
            <person name="Chang Y.J."/>
            <person name="Jeffries C.D."/>
            <person name="Detter J.C."/>
            <person name="Brambilla E."/>
            <person name="Djao O.D."/>
            <person name="Rohde M."/>
            <person name="Spring S."/>
            <person name="Goker M."/>
            <person name="Woyke T."/>
            <person name="Bristow J."/>
            <person name="Eisen J.A."/>
            <person name="Markowitz V."/>
            <person name="Hugenholtz P."/>
            <person name="Kyrpides N.C."/>
            <person name="Klenk H.P."/>
            <person name="Land M."/>
        </authorList>
    </citation>
    <scope>NUCLEOTIDE SEQUENCE [LARGE SCALE GENOMIC DNA]</scope>
    <source>
        <strain evidence="9">DSM 19672 / NBRC 101217 / Yu37-1</strain>
    </source>
</reference>
<dbReference type="Pfam" id="PF02754">
    <property type="entry name" value="CCG"/>
    <property type="match status" value="2"/>
</dbReference>
<dbReference type="Pfam" id="PF13183">
    <property type="entry name" value="Fer4_8"/>
    <property type="match status" value="1"/>
</dbReference>
<proteinExistence type="predicted"/>
<dbReference type="PROSITE" id="PS00198">
    <property type="entry name" value="4FE4S_FER_1"/>
    <property type="match status" value="2"/>
</dbReference>
<dbReference type="AlphaFoldDB" id="E4TJR1"/>
<dbReference type="Gene3D" id="1.10.1060.10">
    <property type="entry name" value="Alpha-helical ferredoxin"/>
    <property type="match status" value="1"/>
</dbReference>
<gene>
    <name evidence="8" type="ordered locus">Calni_1349</name>
</gene>
<feature type="domain" description="4Fe-4S ferredoxin-type" evidence="7">
    <location>
        <begin position="60"/>
        <end position="89"/>
    </location>
</feature>
<dbReference type="Proteomes" id="UP000007039">
    <property type="component" value="Chromosome"/>
</dbReference>
<dbReference type="GO" id="GO:0046872">
    <property type="term" value="F:metal ion binding"/>
    <property type="evidence" value="ECO:0007669"/>
    <property type="project" value="UniProtKB-UniRule"/>
</dbReference>
<dbReference type="OrthoDB" id="9770306at2"/>
<keyword evidence="4 6" id="KW-0408">Iron</keyword>
<evidence type="ECO:0000256" key="6">
    <source>
        <dbReference type="PIRNR" id="PIRNR000139"/>
    </source>
</evidence>
<evidence type="ECO:0000256" key="5">
    <source>
        <dbReference type="ARBA" id="ARBA00023014"/>
    </source>
</evidence>
<keyword evidence="5 6" id="KW-0411">Iron-sulfur</keyword>
<dbReference type="InterPro" id="IPR009051">
    <property type="entry name" value="Helical_ferredxn"/>
</dbReference>
<dbReference type="KEGG" id="cni:Calni_1349"/>
<comment type="function">
    <text evidence="6">Component of a complex that catalyzes the oxidation of glycolate to glyoxylate.</text>
</comment>
<keyword evidence="6" id="KW-0813">Transport</keyword>
<evidence type="ECO:0000256" key="4">
    <source>
        <dbReference type="ARBA" id="ARBA00023004"/>
    </source>
</evidence>
<evidence type="ECO:0000313" key="9">
    <source>
        <dbReference type="Proteomes" id="UP000007039"/>
    </source>
</evidence>
<keyword evidence="3" id="KW-0677">Repeat</keyword>
<evidence type="ECO:0000256" key="1">
    <source>
        <dbReference type="ARBA" id="ARBA00022485"/>
    </source>
</evidence>
<dbReference type="RefSeq" id="WP_013451469.1">
    <property type="nucleotide sequence ID" value="NC_014758.1"/>
</dbReference>
<evidence type="ECO:0000259" key="7">
    <source>
        <dbReference type="PROSITE" id="PS51379"/>
    </source>
</evidence>
<dbReference type="InterPro" id="IPR017896">
    <property type="entry name" value="4Fe4S_Fe-S-bd"/>
</dbReference>
<reference key="1">
    <citation type="submission" date="2010-11" db="EMBL/GenBank/DDBJ databases">
        <title>The complete genome of chromosome of Calditerrivibrio nitroreducens DSM 19672.</title>
        <authorList>
            <consortium name="US DOE Joint Genome Institute (JGI-PGF)"/>
            <person name="Lucas S."/>
            <person name="Copeland A."/>
            <person name="Lapidus A."/>
            <person name="Bruce D."/>
            <person name="Goodwin L."/>
            <person name="Pitluck S."/>
            <person name="Kyrpides N."/>
            <person name="Mavromatis K."/>
            <person name="Ivanova N."/>
            <person name="Mikhailova N."/>
            <person name="Zeytun A."/>
            <person name="Brettin T."/>
            <person name="Detter J.C."/>
            <person name="Tapia R."/>
            <person name="Han C."/>
            <person name="Land M."/>
            <person name="Hauser L."/>
            <person name="Markowitz V."/>
            <person name="Cheng J.-F."/>
            <person name="Hugenholtz P."/>
            <person name="Woyke T."/>
            <person name="Wu D."/>
            <person name="Spring S."/>
            <person name="Schroeder M."/>
            <person name="Brambilla E."/>
            <person name="Klenk H.-P."/>
            <person name="Eisen J.A."/>
        </authorList>
    </citation>
    <scope>NUCLEOTIDE SEQUENCE [LARGE SCALE GENOMIC DNA]</scope>
    <source>
        <strain>DSM 19672</strain>
    </source>
</reference>
<protein>
    <recommendedName>
        <fullName evidence="6">Glycolate oxidase iron-sulfur subunit</fullName>
        <ecNumber evidence="6">1.1.99.14</ecNumber>
    </recommendedName>
</protein>
<dbReference type="InterPro" id="IPR012257">
    <property type="entry name" value="Glc_ox_4Fe-4S"/>
</dbReference>
<name>E4TJR1_CALNY</name>
<dbReference type="GO" id="GO:0019154">
    <property type="term" value="F:glycolate dehydrogenase activity"/>
    <property type="evidence" value="ECO:0007669"/>
    <property type="project" value="UniProtKB-EC"/>
</dbReference>
<feature type="domain" description="4Fe-4S ferredoxin-type" evidence="7">
    <location>
        <begin position="7"/>
        <end position="38"/>
    </location>
</feature>
<comment type="catalytic activity">
    <reaction evidence="6">
        <text>glycolate + A = glyoxylate + AH2</text>
        <dbReference type="Rhea" id="RHEA:21264"/>
        <dbReference type="ChEBI" id="CHEBI:13193"/>
        <dbReference type="ChEBI" id="CHEBI:17499"/>
        <dbReference type="ChEBI" id="CHEBI:29805"/>
        <dbReference type="ChEBI" id="CHEBI:36655"/>
        <dbReference type="EC" id="1.1.99.14"/>
    </reaction>
</comment>
<comment type="cofactor">
    <cofactor evidence="6">
        <name>[4Fe-4S] cluster</name>
        <dbReference type="ChEBI" id="CHEBI:49883"/>
    </cofactor>
    <text evidence="6">Binds 2 [4Fe-4S] clusters.</text>
</comment>
<sequence length="414" mass="47163">MDDIIRELKELEELTIQCMKCGTCQAHCPLYQKDLEESTVARGKIALIEAVFEGRVEKASSILKHLDYCLLCGRCKINCPSGVKTDEIFLKAKAILRKIEKLPTWGKLVLKIVMEKPELLAKLSPLIHIGQRFGSKKIKKNIVKPLIGSFTERNVYTIKSKPFCSEFGGFHKAKEEKFRAIFYPGCAINMIFTEWGRKIIEILNHYGVSVYTPDVNRCCGIPAATLGEIDTYKNMVIENYKLFNSLDAEYIITACPTCQYGLHEMGEKITGEYVKKKYYDIMIFLEEVLEIELESITDEKITLHLPCHYDQTKEPKLNNVIKKLGINFAPLENRNCCGFGGTFNMKNYKNSRQIGKTKAEEVMEKGYKKVLSPCPGCVMQLTDSIYGENLLDVEITHPIELVYEAIFKKGNKSQ</sequence>
<accession>E4TJR1</accession>
<dbReference type="PANTHER" id="PTHR32479:SF20">
    <property type="entry name" value="GLYCOLATE OXIDASE IRON-SULFUR SUBUNIT"/>
    <property type="match status" value="1"/>
</dbReference>
<dbReference type="PROSITE" id="PS51379">
    <property type="entry name" value="4FE4S_FER_2"/>
    <property type="match status" value="2"/>
</dbReference>